<evidence type="ECO:0000313" key="1">
    <source>
        <dbReference type="EMBL" id="KAI0091477.1"/>
    </source>
</evidence>
<protein>
    <submittedName>
        <fullName evidence="1">Uncharacterized protein</fullName>
    </submittedName>
</protein>
<name>A0ACB8UAQ4_9APHY</name>
<evidence type="ECO:0000313" key="2">
    <source>
        <dbReference type="Proteomes" id="UP001055072"/>
    </source>
</evidence>
<accession>A0ACB8UAQ4</accession>
<organism evidence="1 2">
    <name type="scientific">Irpex rosettiformis</name>
    <dbReference type="NCBI Taxonomy" id="378272"/>
    <lineage>
        <taxon>Eukaryota</taxon>
        <taxon>Fungi</taxon>
        <taxon>Dikarya</taxon>
        <taxon>Basidiomycota</taxon>
        <taxon>Agaricomycotina</taxon>
        <taxon>Agaricomycetes</taxon>
        <taxon>Polyporales</taxon>
        <taxon>Irpicaceae</taxon>
        <taxon>Irpex</taxon>
    </lineage>
</organism>
<comment type="caution">
    <text evidence="1">The sequence shown here is derived from an EMBL/GenBank/DDBJ whole genome shotgun (WGS) entry which is preliminary data.</text>
</comment>
<keyword evidence="2" id="KW-1185">Reference proteome</keyword>
<reference evidence="1" key="1">
    <citation type="journal article" date="2021" name="Environ. Microbiol.">
        <title>Gene family expansions and transcriptome signatures uncover fungal adaptations to wood decay.</title>
        <authorList>
            <person name="Hage H."/>
            <person name="Miyauchi S."/>
            <person name="Viragh M."/>
            <person name="Drula E."/>
            <person name="Min B."/>
            <person name="Chaduli D."/>
            <person name="Navarro D."/>
            <person name="Favel A."/>
            <person name="Norest M."/>
            <person name="Lesage-Meessen L."/>
            <person name="Balint B."/>
            <person name="Merenyi Z."/>
            <person name="de Eugenio L."/>
            <person name="Morin E."/>
            <person name="Martinez A.T."/>
            <person name="Baldrian P."/>
            <person name="Stursova M."/>
            <person name="Martinez M.J."/>
            <person name="Novotny C."/>
            <person name="Magnuson J.K."/>
            <person name="Spatafora J.W."/>
            <person name="Maurice S."/>
            <person name="Pangilinan J."/>
            <person name="Andreopoulos W."/>
            <person name="LaButti K."/>
            <person name="Hundley H."/>
            <person name="Na H."/>
            <person name="Kuo A."/>
            <person name="Barry K."/>
            <person name="Lipzen A."/>
            <person name="Henrissat B."/>
            <person name="Riley R."/>
            <person name="Ahrendt S."/>
            <person name="Nagy L.G."/>
            <person name="Grigoriev I.V."/>
            <person name="Martin F."/>
            <person name="Rosso M.N."/>
        </authorList>
    </citation>
    <scope>NUCLEOTIDE SEQUENCE</scope>
    <source>
        <strain evidence="1">CBS 384.51</strain>
    </source>
</reference>
<dbReference type="Proteomes" id="UP001055072">
    <property type="component" value="Unassembled WGS sequence"/>
</dbReference>
<gene>
    <name evidence="1" type="ORF">BDY19DRAFT_991181</name>
</gene>
<sequence length="78" mass="8347">MKQGMTGQSRFGLYCYFTQAIISISFSLRSSSPEANLLAAMDSFTTESIIIASPFPEEQVPVNAEDSGSSSTTKCVIA</sequence>
<dbReference type="EMBL" id="MU274905">
    <property type="protein sequence ID" value="KAI0091477.1"/>
    <property type="molecule type" value="Genomic_DNA"/>
</dbReference>
<proteinExistence type="predicted"/>